<name>A0A7X2V3F7_9BACI</name>
<feature type="domain" description="UDP-N-acetylglucosamine 2-epimerase" evidence="5">
    <location>
        <begin position="23"/>
        <end position="358"/>
    </location>
</feature>
<evidence type="ECO:0000256" key="1">
    <source>
        <dbReference type="ARBA" id="ARBA00023235"/>
    </source>
</evidence>
<dbReference type="Proteomes" id="UP000434639">
    <property type="component" value="Unassembled WGS sequence"/>
</dbReference>
<reference evidence="6 7" key="1">
    <citation type="journal article" date="2017" name="Int. J. Syst. Evol. Microbiol.">
        <title>Bacillus mangrovi sp. nov., isolated from a sediment sample from a mangrove forest.</title>
        <authorList>
            <person name="Gupta V."/>
            <person name="Singh P.K."/>
            <person name="Korpole S."/>
            <person name="Tanuku N.R.S."/>
            <person name="Pinnaka A.K."/>
        </authorList>
    </citation>
    <scope>NUCLEOTIDE SEQUENCE [LARGE SCALE GENOMIC DNA]</scope>
    <source>
        <strain evidence="6 7">KCTC 33872</strain>
    </source>
</reference>
<comment type="similarity">
    <text evidence="2 4">Belongs to the UDP-N-acetylglucosamine 2-epimerase family.</text>
</comment>
<dbReference type="Pfam" id="PF02350">
    <property type="entry name" value="Epimerase_2"/>
    <property type="match status" value="1"/>
</dbReference>
<comment type="caution">
    <text evidence="6">The sequence shown here is derived from an EMBL/GenBank/DDBJ whole genome shotgun (WGS) entry which is preliminary data.</text>
</comment>
<dbReference type="PANTHER" id="PTHR43174">
    <property type="entry name" value="UDP-N-ACETYLGLUCOSAMINE 2-EPIMERASE"/>
    <property type="match status" value="1"/>
</dbReference>
<evidence type="ECO:0000313" key="6">
    <source>
        <dbReference type="EMBL" id="MTH52034.1"/>
    </source>
</evidence>
<dbReference type="PANTHER" id="PTHR43174:SF2">
    <property type="entry name" value="UDP-N-ACETYLGLUCOSAMINE 2-EPIMERASE"/>
    <property type="match status" value="1"/>
</dbReference>
<dbReference type="Gene3D" id="3.40.50.2000">
    <property type="entry name" value="Glycogen Phosphorylase B"/>
    <property type="match status" value="2"/>
</dbReference>
<dbReference type="NCBIfam" id="TIGR00236">
    <property type="entry name" value="wecB"/>
    <property type="match status" value="1"/>
</dbReference>
<sequence>MKVMTILGTRPEGIKMAPLIQCLKREPGVRHVLVNTAQHREMLDHVLDLFGLVPDYDFNIMKSVQTPESVSAEILMRLGPVLDAEKPDVVLVHGDTTTAFVSSYASYLKKIPVGHVEAGLRSGDRYSPFPEEMNRKMIDQLATHHFAVTDANRQNLLAEGIAPEQIIVIGNTVIDALLNTASMPFTPNPVLDVKGKILLVTTHRRENLHKLQGVYEALNLLVQTYPELTVIFPVHKNPLVRSEVHKFLHSHERVLITEPLDYLEFTHLMKRSYLVLTDSGGIQEEAPALNVPVFVARENTERPEGERAGTIKLTGLTKERILFDIKQVLDYPEAYRKMAQAENPYGDGRASERIKNHLVSIYRGEDHRS</sequence>
<dbReference type="RefSeq" id="WP_155110580.1">
    <property type="nucleotide sequence ID" value="NZ_WMIB01000001.1"/>
</dbReference>
<proteinExistence type="inferred from homology"/>
<evidence type="ECO:0000256" key="3">
    <source>
        <dbReference type="ARBA" id="ARBA00038858"/>
    </source>
</evidence>
<dbReference type="SUPFAM" id="SSF53756">
    <property type="entry name" value="UDP-Glycosyltransferase/glycogen phosphorylase"/>
    <property type="match status" value="1"/>
</dbReference>
<organism evidence="6 7">
    <name type="scientific">Metabacillus mangrovi</name>
    <dbReference type="NCBI Taxonomy" id="1491830"/>
    <lineage>
        <taxon>Bacteria</taxon>
        <taxon>Bacillati</taxon>
        <taxon>Bacillota</taxon>
        <taxon>Bacilli</taxon>
        <taxon>Bacillales</taxon>
        <taxon>Bacillaceae</taxon>
        <taxon>Metabacillus</taxon>
    </lineage>
</organism>
<accession>A0A7X2V3F7</accession>
<dbReference type="InterPro" id="IPR029767">
    <property type="entry name" value="WecB-like"/>
</dbReference>
<evidence type="ECO:0000256" key="4">
    <source>
        <dbReference type="RuleBase" id="RU003513"/>
    </source>
</evidence>
<evidence type="ECO:0000256" key="2">
    <source>
        <dbReference type="ARBA" id="ARBA00038209"/>
    </source>
</evidence>
<dbReference type="CDD" id="cd03786">
    <property type="entry name" value="GTB_UDP-GlcNAc_2-Epimerase"/>
    <property type="match status" value="1"/>
</dbReference>
<keyword evidence="7" id="KW-1185">Reference proteome</keyword>
<evidence type="ECO:0000313" key="7">
    <source>
        <dbReference type="Proteomes" id="UP000434639"/>
    </source>
</evidence>
<gene>
    <name evidence="6" type="ORF">GKZ89_01340</name>
</gene>
<dbReference type="AlphaFoldDB" id="A0A7X2V3F7"/>
<dbReference type="EMBL" id="WMIB01000001">
    <property type="protein sequence ID" value="MTH52034.1"/>
    <property type="molecule type" value="Genomic_DNA"/>
</dbReference>
<dbReference type="EC" id="5.1.3.14" evidence="3"/>
<dbReference type="GO" id="GO:0008761">
    <property type="term" value="F:UDP-N-acetylglucosamine 2-epimerase activity"/>
    <property type="evidence" value="ECO:0007669"/>
    <property type="project" value="UniProtKB-EC"/>
</dbReference>
<keyword evidence="1 4" id="KW-0413">Isomerase</keyword>
<dbReference type="OrthoDB" id="9803238at2"/>
<protein>
    <recommendedName>
        <fullName evidence="3">UDP-N-acetylglucosamine 2-epimerase (non-hydrolyzing)</fullName>
        <ecNumber evidence="3">5.1.3.14</ecNumber>
    </recommendedName>
</protein>
<dbReference type="InterPro" id="IPR003331">
    <property type="entry name" value="UDP_GlcNAc_Epimerase_2_dom"/>
</dbReference>
<evidence type="ECO:0000259" key="5">
    <source>
        <dbReference type="Pfam" id="PF02350"/>
    </source>
</evidence>